<keyword evidence="1" id="KW-0808">Transferase</keyword>
<reference evidence="1 2" key="1">
    <citation type="submission" date="2020-08" db="EMBL/GenBank/DDBJ databases">
        <title>Genome sequence of Thermomonas brevis KACC 16975T.</title>
        <authorList>
            <person name="Hyun D.-W."/>
            <person name="Bae J.-W."/>
        </authorList>
    </citation>
    <scope>NUCLEOTIDE SEQUENCE [LARGE SCALE GENOMIC DNA]</scope>
    <source>
        <strain evidence="1 2">KACC 16975</strain>
    </source>
</reference>
<protein>
    <submittedName>
        <fullName evidence="1">Glycosyltransferase</fullName>
    </submittedName>
</protein>
<accession>A0A7G9QWW8</accession>
<dbReference type="EMBL" id="CP060711">
    <property type="protein sequence ID" value="QNN47843.1"/>
    <property type="molecule type" value="Genomic_DNA"/>
</dbReference>
<dbReference type="KEGG" id="tbv:H9L17_06890"/>
<keyword evidence="2" id="KW-1185">Reference proteome</keyword>
<sequence>MPRILFHRSFTEYTGGHGKVWSYFQHALALGWDARVYLTPDSLLDANNPWMAVKERIAPTWQPSDCDLLFLAGMDWLALDDVRRPPRPVINLLQHVRHGRSGHPLRSFLPSPAWRVCVSQAVAEAIQDTGEVNGSVTVIPAALDLPECSLQLQHAADRRVLVAGMKAPALARALADALHTRGVAVELLDRWLPRHEYLAKVGSAVLAVTLPHPEEGFYLPGLEAMALGVPVVLADCLGSREYARDGENCLLAAFESQSLADAVQRALQPPVAARLRRQGLATAARHGLEEERKRFAEVLKQVEADT</sequence>
<dbReference type="SUPFAM" id="SSF53756">
    <property type="entry name" value="UDP-Glycosyltransferase/glycogen phosphorylase"/>
    <property type="match status" value="1"/>
</dbReference>
<evidence type="ECO:0000313" key="2">
    <source>
        <dbReference type="Proteomes" id="UP000515977"/>
    </source>
</evidence>
<dbReference type="AlphaFoldDB" id="A0A7G9QWW8"/>
<organism evidence="1 2">
    <name type="scientific">Thermomonas brevis</name>
    <dbReference type="NCBI Taxonomy" id="215691"/>
    <lineage>
        <taxon>Bacteria</taxon>
        <taxon>Pseudomonadati</taxon>
        <taxon>Pseudomonadota</taxon>
        <taxon>Gammaproteobacteria</taxon>
        <taxon>Lysobacterales</taxon>
        <taxon>Lysobacteraceae</taxon>
        <taxon>Thermomonas</taxon>
    </lineage>
</organism>
<dbReference type="Pfam" id="PF13692">
    <property type="entry name" value="Glyco_trans_1_4"/>
    <property type="match status" value="1"/>
</dbReference>
<dbReference type="Proteomes" id="UP000515977">
    <property type="component" value="Chromosome"/>
</dbReference>
<dbReference type="RefSeq" id="WP_187571587.1">
    <property type="nucleotide sequence ID" value="NZ_CP060711.1"/>
</dbReference>
<name>A0A7G9QWW8_9GAMM</name>
<gene>
    <name evidence="1" type="ORF">H9L17_06890</name>
</gene>
<dbReference type="Gene3D" id="3.40.50.2000">
    <property type="entry name" value="Glycogen Phosphorylase B"/>
    <property type="match status" value="1"/>
</dbReference>
<evidence type="ECO:0000313" key="1">
    <source>
        <dbReference type="EMBL" id="QNN47843.1"/>
    </source>
</evidence>
<proteinExistence type="predicted"/>
<dbReference type="GO" id="GO:0016740">
    <property type="term" value="F:transferase activity"/>
    <property type="evidence" value="ECO:0007669"/>
    <property type="project" value="UniProtKB-KW"/>
</dbReference>